<protein>
    <recommendedName>
        <fullName evidence="8">DNA-directed RNA polymerase III subunit RPC3</fullName>
        <shortName evidence="8">RNA polymerase III subunit C3</shortName>
    </recommendedName>
</protein>
<comment type="caution">
    <text evidence="13">The sequence shown here is derived from an EMBL/GenBank/DDBJ whole genome shotgun (WGS) entry which is preliminary data.</text>
</comment>
<dbReference type="InterPro" id="IPR055207">
    <property type="entry name" value="POLR3C_WHD"/>
</dbReference>
<evidence type="ECO:0000256" key="7">
    <source>
        <dbReference type="ARBA" id="ARBA00025127"/>
    </source>
</evidence>
<evidence type="ECO:0000256" key="8">
    <source>
        <dbReference type="RuleBase" id="RU367076"/>
    </source>
</evidence>
<dbReference type="GO" id="GO:0003697">
    <property type="term" value="F:single-stranded DNA binding"/>
    <property type="evidence" value="ECO:0007669"/>
    <property type="project" value="UniProtKB-UniRule"/>
</dbReference>
<dbReference type="GO" id="GO:0005666">
    <property type="term" value="C:RNA polymerase III complex"/>
    <property type="evidence" value="ECO:0007669"/>
    <property type="project" value="UniProtKB-UniRule"/>
</dbReference>
<feature type="region of interest" description="Disordered" evidence="9">
    <location>
        <begin position="200"/>
        <end position="221"/>
    </location>
</feature>
<feature type="region of interest" description="Disordered" evidence="9">
    <location>
        <begin position="130"/>
        <end position="159"/>
    </location>
</feature>
<evidence type="ECO:0000256" key="5">
    <source>
        <dbReference type="ARBA" id="ARBA00023163"/>
    </source>
</evidence>
<evidence type="ECO:0000259" key="12">
    <source>
        <dbReference type="Pfam" id="PF22536"/>
    </source>
</evidence>
<feature type="compositionally biased region" description="Polar residues" evidence="9">
    <location>
        <begin position="138"/>
        <end position="147"/>
    </location>
</feature>
<name>A0A438MRJ9_EXOME</name>
<comment type="subcellular location">
    <subcellularLocation>
        <location evidence="1 8">Nucleus</location>
    </subcellularLocation>
</comment>
<dbReference type="VEuPathDB" id="FungiDB:PV10_04135"/>
<evidence type="ECO:0000313" key="14">
    <source>
        <dbReference type="Proteomes" id="UP000288859"/>
    </source>
</evidence>
<evidence type="ECO:0000259" key="10">
    <source>
        <dbReference type="Pfam" id="PF05645"/>
    </source>
</evidence>
<comment type="function">
    <text evidence="7 8">DNA-dependent RNA polymerase catalyzes the transcription of DNA into RNA using the four ribonucleoside triphosphates as substrates. Specific core component of RNA polymerase III which synthesizes small RNAs, such as 5S rRNA and tRNAs.</text>
</comment>
<proteinExistence type="inferred from homology"/>
<evidence type="ECO:0000256" key="9">
    <source>
        <dbReference type="SAM" id="MobiDB-lite"/>
    </source>
</evidence>
<dbReference type="GO" id="GO:0006351">
    <property type="term" value="P:DNA-templated transcription"/>
    <property type="evidence" value="ECO:0007669"/>
    <property type="project" value="InterPro"/>
</dbReference>
<dbReference type="InterPro" id="IPR036388">
    <property type="entry name" value="WH-like_DNA-bd_sf"/>
</dbReference>
<organism evidence="13 14">
    <name type="scientific">Exophiala mesophila</name>
    <name type="common">Black yeast-like fungus</name>
    <dbReference type="NCBI Taxonomy" id="212818"/>
    <lineage>
        <taxon>Eukaryota</taxon>
        <taxon>Fungi</taxon>
        <taxon>Dikarya</taxon>
        <taxon>Ascomycota</taxon>
        <taxon>Pezizomycotina</taxon>
        <taxon>Eurotiomycetes</taxon>
        <taxon>Chaetothyriomycetidae</taxon>
        <taxon>Chaetothyriales</taxon>
        <taxon>Herpotrichiellaceae</taxon>
        <taxon>Exophiala</taxon>
    </lineage>
</organism>
<dbReference type="Pfam" id="PF22536">
    <property type="entry name" value="WHD_POLR3C"/>
    <property type="match status" value="1"/>
</dbReference>
<feature type="domain" description="RNA polymerase III Rpc82 C -terminal" evidence="10">
    <location>
        <begin position="167"/>
        <end position="394"/>
    </location>
</feature>
<sequence length="567" mass="63901">MATSLEYAKLCCLVVEDVYGPFLSHIFQVLAECGRLAGPQLAQKCRLPLRQLQSGLASLIQLRLVYHHTPSQGITSYQANTTNAYNLLRTGQLIQLAEKTEGHDAARILQQLALLGYSTARELEARIHELPPHEEQGDGSTNPQPNGHSDRMSLDNPTTLQKDFKSNLRRLIDNKYICRVRDFHFSSTFDARTEVEREIFGGGSSSSTKSKKAQAEADETVSSQLAQRLDASVSSHDVLNELSSTNLDRPTLLCLDYSNSIIIHRNKALASLAETMLGAQTARVLHASAKQVDLGSRAADSAFGNYVNTSSRTVLDVAEIEDEVEHGEEAMMQPLRISQNGRSNVRALNGNHSSFTGNGSHTHINIQDHLGILSESHFSFIQNDPRTGIWSIDHNRMNLFLRDKEMMRIVQDEYVKHGPSLRILRMLSEKGKLDEKSLQEIGLLGAKDLRKTLGYLQSAGLLELQEVPREPQRQPNRTIFLWFYDAERVQKLLLNRLYKSMSRLYQRLHIERQKLSALTSHLEREDVAQDNLAKKQLEELAELCQKESWFASEIGRLDQSIALLRDL</sequence>
<dbReference type="Pfam" id="PF05645">
    <property type="entry name" value="RNA_pol_Rpc82"/>
    <property type="match status" value="1"/>
</dbReference>
<keyword evidence="6 8" id="KW-0539">Nucleus</keyword>
<dbReference type="Proteomes" id="UP000288859">
    <property type="component" value="Unassembled WGS sequence"/>
</dbReference>
<keyword evidence="5 8" id="KW-0804">Transcription</keyword>
<dbReference type="EMBL" id="NAJM01000065">
    <property type="protein sequence ID" value="RVX66266.1"/>
    <property type="molecule type" value="Genomic_DNA"/>
</dbReference>
<dbReference type="Pfam" id="PF08221">
    <property type="entry name" value="HTH_9"/>
    <property type="match status" value="1"/>
</dbReference>
<gene>
    <name evidence="13" type="ORF">B0A52_10193</name>
</gene>
<comment type="similarity">
    <text evidence="2 8">Belongs to the RNA polymerase beta chain family.</text>
</comment>
<evidence type="ECO:0000256" key="4">
    <source>
        <dbReference type="ARBA" id="ARBA00022478"/>
    </source>
</evidence>
<feature type="domain" description="RNA polymerase III subunit RPC82-related helix-turn-helix" evidence="11">
    <location>
        <begin position="9"/>
        <end position="66"/>
    </location>
</feature>
<dbReference type="Gene3D" id="1.10.10.10">
    <property type="entry name" value="Winged helix-like DNA-binding domain superfamily/Winged helix DNA-binding domain"/>
    <property type="match status" value="2"/>
</dbReference>
<evidence type="ECO:0000259" key="11">
    <source>
        <dbReference type="Pfam" id="PF08221"/>
    </source>
</evidence>
<evidence type="ECO:0000256" key="2">
    <source>
        <dbReference type="ARBA" id="ARBA00006835"/>
    </source>
</evidence>
<dbReference type="OrthoDB" id="272392at2759"/>
<evidence type="ECO:0000256" key="3">
    <source>
        <dbReference type="ARBA" id="ARBA00011206"/>
    </source>
</evidence>
<evidence type="ECO:0000313" key="13">
    <source>
        <dbReference type="EMBL" id="RVX66266.1"/>
    </source>
</evidence>
<evidence type="ECO:0000256" key="6">
    <source>
        <dbReference type="ARBA" id="ARBA00023242"/>
    </source>
</evidence>
<dbReference type="AlphaFoldDB" id="A0A438MRJ9"/>
<dbReference type="InterPro" id="IPR008806">
    <property type="entry name" value="RNA_pol_III_Rpc82_C"/>
</dbReference>
<keyword evidence="4 8" id="KW-0240">DNA-directed RNA polymerase</keyword>
<reference evidence="13 14" key="1">
    <citation type="submission" date="2017-03" db="EMBL/GenBank/DDBJ databases">
        <title>Genomes of endolithic fungi from Antarctica.</title>
        <authorList>
            <person name="Coleine C."/>
            <person name="Masonjones S."/>
            <person name="Stajich J.E."/>
        </authorList>
    </citation>
    <scope>NUCLEOTIDE SEQUENCE [LARGE SCALE GENOMIC DNA]</scope>
    <source>
        <strain evidence="13 14">CCFEE 6314</strain>
    </source>
</reference>
<evidence type="ECO:0000256" key="1">
    <source>
        <dbReference type="ARBA" id="ARBA00004123"/>
    </source>
</evidence>
<dbReference type="PANTHER" id="PTHR12949:SF0">
    <property type="entry name" value="DNA-DIRECTED RNA POLYMERASE III SUBUNIT RPC3"/>
    <property type="match status" value="1"/>
</dbReference>
<accession>A0A438MRJ9</accession>
<dbReference type="InterPro" id="IPR039748">
    <property type="entry name" value="RPC3"/>
</dbReference>
<feature type="domain" description="DNA-directed RNA polymerase III subunit RPC3 winged-helix" evidence="12">
    <location>
        <begin position="409"/>
        <end position="483"/>
    </location>
</feature>
<dbReference type="PANTHER" id="PTHR12949">
    <property type="entry name" value="RNA POLYMERASE III DNA DIRECTED -RELATED"/>
    <property type="match status" value="1"/>
</dbReference>
<comment type="subunit">
    <text evidence="3 8">Component of the RNA polymerase III (Pol III) complex consisting of 17 subunits.</text>
</comment>
<dbReference type="InterPro" id="IPR013197">
    <property type="entry name" value="RNA_pol_III_RPC82-rel_HTH"/>
</dbReference>